<feature type="transmembrane region" description="Helical" evidence="9">
    <location>
        <begin position="108"/>
        <end position="127"/>
    </location>
</feature>
<dbReference type="AlphaFoldDB" id="A0A939EDE6"/>
<evidence type="ECO:0000256" key="6">
    <source>
        <dbReference type="ARBA" id="ARBA00022989"/>
    </source>
</evidence>
<evidence type="ECO:0000256" key="3">
    <source>
        <dbReference type="ARBA" id="ARBA00022475"/>
    </source>
</evidence>
<dbReference type="GO" id="GO:0005886">
    <property type="term" value="C:plasma membrane"/>
    <property type="evidence" value="ECO:0007669"/>
    <property type="project" value="UniProtKB-SubCell"/>
</dbReference>
<accession>A0A939EDE6</accession>
<comment type="caution">
    <text evidence="11">The sequence shown here is derived from an EMBL/GenBank/DDBJ whole genome shotgun (WGS) entry which is preliminary data.</text>
</comment>
<sequence length="195" mass="21331">MSTETKDRGSVNADGLPSDRLRAYERAVSFLVEAAFALATLLVLVDLVLLGMSVTARYLVNMPITWSDEIVALSLTAITMLAAPKVLFDHGHIEVDILTSMTRGRLSLALRVWSSLAVLAVALLLIFNGWSTAMFSRLIGLLTEGYLELPLWPLQLLLPLGGALLTPVVILHLWQIAVLWRQNGSRSPQDASLID</sequence>
<comment type="function">
    <text evidence="9">Part of the tripartite ATP-independent periplasmic (TRAP) transport system.</text>
</comment>
<evidence type="ECO:0000256" key="9">
    <source>
        <dbReference type="RuleBase" id="RU369079"/>
    </source>
</evidence>
<keyword evidence="6 9" id="KW-1133">Transmembrane helix</keyword>
<comment type="similarity">
    <text evidence="8 9">Belongs to the TRAP transporter small permease family.</text>
</comment>
<dbReference type="Proteomes" id="UP000664096">
    <property type="component" value="Unassembled WGS sequence"/>
</dbReference>
<dbReference type="Pfam" id="PF04290">
    <property type="entry name" value="DctQ"/>
    <property type="match status" value="1"/>
</dbReference>
<name>A0A939EDE6_9HYPH</name>
<comment type="subcellular location">
    <subcellularLocation>
        <location evidence="1 9">Cell inner membrane</location>
        <topology evidence="1 9">Multi-pass membrane protein</topology>
    </subcellularLocation>
</comment>
<gene>
    <name evidence="11" type="ORF">JF539_09250</name>
</gene>
<evidence type="ECO:0000256" key="2">
    <source>
        <dbReference type="ARBA" id="ARBA00022448"/>
    </source>
</evidence>
<feature type="transmembrane region" description="Helical" evidence="9">
    <location>
        <begin position="30"/>
        <end position="50"/>
    </location>
</feature>
<dbReference type="PANTHER" id="PTHR35011">
    <property type="entry name" value="2,3-DIKETO-L-GULONATE TRAP TRANSPORTER SMALL PERMEASE PROTEIN YIAM"/>
    <property type="match status" value="1"/>
</dbReference>
<keyword evidence="7 9" id="KW-0472">Membrane</keyword>
<evidence type="ECO:0000256" key="8">
    <source>
        <dbReference type="ARBA" id="ARBA00038436"/>
    </source>
</evidence>
<comment type="subunit">
    <text evidence="9">The complex comprises the extracytoplasmic solute receptor protein and the two transmembrane proteins.</text>
</comment>
<reference evidence="11" key="1">
    <citation type="submission" date="2020-12" db="EMBL/GenBank/DDBJ databases">
        <title>Oil enriched cultivation method for isolating marine PHA-producing bacteria.</title>
        <authorList>
            <person name="Zheng W."/>
            <person name="Yu S."/>
            <person name="Huang Y."/>
        </authorList>
    </citation>
    <scope>NUCLEOTIDE SEQUENCE</scope>
    <source>
        <strain evidence="11">SY-2-12</strain>
    </source>
</reference>
<dbReference type="EMBL" id="JAEKJZ010000001">
    <property type="protein sequence ID" value="MBN9670522.1"/>
    <property type="molecule type" value="Genomic_DNA"/>
</dbReference>
<evidence type="ECO:0000313" key="12">
    <source>
        <dbReference type="Proteomes" id="UP000664096"/>
    </source>
</evidence>
<feature type="transmembrane region" description="Helical" evidence="9">
    <location>
        <begin position="70"/>
        <end position="88"/>
    </location>
</feature>
<dbReference type="GO" id="GO:0022857">
    <property type="term" value="F:transmembrane transporter activity"/>
    <property type="evidence" value="ECO:0007669"/>
    <property type="project" value="UniProtKB-UniRule"/>
</dbReference>
<dbReference type="GO" id="GO:0015740">
    <property type="term" value="P:C4-dicarboxylate transport"/>
    <property type="evidence" value="ECO:0007669"/>
    <property type="project" value="TreeGrafter"/>
</dbReference>
<dbReference type="RefSeq" id="WP_207140000.1">
    <property type="nucleotide sequence ID" value="NZ_JAEKJZ010000001.1"/>
</dbReference>
<keyword evidence="4 9" id="KW-0997">Cell inner membrane</keyword>
<evidence type="ECO:0000256" key="5">
    <source>
        <dbReference type="ARBA" id="ARBA00022692"/>
    </source>
</evidence>
<evidence type="ECO:0000313" key="11">
    <source>
        <dbReference type="EMBL" id="MBN9670522.1"/>
    </source>
</evidence>
<evidence type="ECO:0000256" key="7">
    <source>
        <dbReference type="ARBA" id="ARBA00023136"/>
    </source>
</evidence>
<evidence type="ECO:0000259" key="10">
    <source>
        <dbReference type="Pfam" id="PF04290"/>
    </source>
</evidence>
<keyword evidence="5 9" id="KW-0812">Transmembrane</keyword>
<protein>
    <recommendedName>
        <fullName evidence="9">TRAP transporter small permease protein</fullName>
    </recommendedName>
</protein>
<dbReference type="InterPro" id="IPR007387">
    <property type="entry name" value="TRAP_DctQ"/>
</dbReference>
<feature type="domain" description="Tripartite ATP-independent periplasmic transporters DctQ component" evidence="10">
    <location>
        <begin position="48"/>
        <end position="176"/>
    </location>
</feature>
<dbReference type="InterPro" id="IPR055348">
    <property type="entry name" value="DctQ"/>
</dbReference>
<organism evidence="11 12">
    <name type="scientific">Roseibium aggregatum</name>
    <dbReference type="NCBI Taxonomy" id="187304"/>
    <lineage>
        <taxon>Bacteria</taxon>
        <taxon>Pseudomonadati</taxon>
        <taxon>Pseudomonadota</taxon>
        <taxon>Alphaproteobacteria</taxon>
        <taxon>Hyphomicrobiales</taxon>
        <taxon>Stappiaceae</taxon>
        <taxon>Roseibium</taxon>
    </lineage>
</organism>
<feature type="transmembrane region" description="Helical" evidence="9">
    <location>
        <begin position="156"/>
        <end position="180"/>
    </location>
</feature>
<keyword evidence="3" id="KW-1003">Cell membrane</keyword>
<evidence type="ECO:0000256" key="4">
    <source>
        <dbReference type="ARBA" id="ARBA00022519"/>
    </source>
</evidence>
<keyword evidence="2 9" id="KW-0813">Transport</keyword>
<dbReference type="PANTHER" id="PTHR35011:SF10">
    <property type="entry name" value="TRAP TRANSPORTER SMALL PERMEASE PROTEIN"/>
    <property type="match status" value="1"/>
</dbReference>
<evidence type="ECO:0000256" key="1">
    <source>
        <dbReference type="ARBA" id="ARBA00004429"/>
    </source>
</evidence>
<proteinExistence type="inferred from homology"/>